<evidence type="ECO:0000256" key="2">
    <source>
        <dbReference type="SAM" id="Phobius"/>
    </source>
</evidence>
<evidence type="ECO:0000313" key="4">
    <source>
        <dbReference type="EMBL" id="KAJ7964023.1"/>
    </source>
</evidence>
<accession>A0AAD7LTP0</accession>
<dbReference type="Gene3D" id="2.30.180.10">
    <property type="entry name" value="FAS1 domain"/>
    <property type="match status" value="1"/>
</dbReference>
<keyword evidence="2" id="KW-0472">Membrane</keyword>
<proteinExistence type="inferred from homology"/>
<protein>
    <submittedName>
        <fullName evidence="4">Fasciclin domain-containing protein</fullName>
    </submittedName>
</protein>
<gene>
    <name evidence="4" type="ORF">O6P43_013894</name>
</gene>
<dbReference type="AlphaFoldDB" id="A0AAD7LTP0"/>
<dbReference type="Pfam" id="PF02469">
    <property type="entry name" value="Fasciclin"/>
    <property type="match status" value="1"/>
</dbReference>
<dbReference type="EMBL" id="JARAOO010000006">
    <property type="protein sequence ID" value="KAJ7964023.1"/>
    <property type="molecule type" value="Genomic_DNA"/>
</dbReference>
<dbReference type="KEGG" id="qsa:O6P43_013894"/>
<feature type="domain" description="FAS1" evidence="3">
    <location>
        <begin position="48"/>
        <end position="178"/>
    </location>
</feature>
<keyword evidence="2" id="KW-0812">Transmembrane</keyword>
<evidence type="ECO:0000259" key="3">
    <source>
        <dbReference type="PROSITE" id="PS50213"/>
    </source>
</evidence>
<dbReference type="PANTHER" id="PTHR37232">
    <property type="entry name" value="FASCICLIN DOMAIN PROTEIN"/>
    <property type="match status" value="1"/>
</dbReference>
<dbReference type="PROSITE" id="PS50213">
    <property type="entry name" value="FAS1"/>
    <property type="match status" value="1"/>
</dbReference>
<dbReference type="PANTHER" id="PTHR37232:SF2">
    <property type="entry name" value="FAS1 DOMAIN-CONTAINING PROTEIN"/>
    <property type="match status" value="1"/>
</dbReference>
<dbReference type="Proteomes" id="UP001163823">
    <property type="component" value="Chromosome 6"/>
</dbReference>
<dbReference type="SUPFAM" id="SSF82153">
    <property type="entry name" value="FAS1 domain"/>
    <property type="match status" value="1"/>
</dbReference>
<dbReference type="EMBL" id="JARAOO010000006">
    <property type="protein sequence ID" value="KAJ7964022.1"/>
    <property type="molecule type" value="Genomic_DNA"/>
</dbReference>
<evidence type="ECO:0000313" key="5">
    <source>
        <dbReference type="Proteomes" id="UP001163823"/>
    </source>
</evidence>
<comment type="similarity">
    <text evidence="1">Belongs to the fasciclin-like AGP family.</text>
</comment>
<feature type="transmembrane region" description="Helical" evidence="2">
    <location>
        <begin position="12"/>
        <end position="31"/>
    </location>
</feature>
<organism evidence="4 5">
    <name type="scientific">Quillaja saponaria</name>
    <name type="common">Soap bark tree</name>
    <dbReference type="NCBI Taxonomy" id="32244"/>
    <lineage>
        <taxon>Eukaryota</taxon>
        <taxon>Viridiplantae</taxon>
        <taxon>Streptophyta</taxon>
        <taxon>Embryophyta</taxon>
        <taxon>Tracheophyta</taxon>
        <taxon>Spermatophyta</taxon>
        <taxon>Magnoliopsida</taxon>
        <taxon>eudicotyledons</taxon>
        <taxon>Gunneridae</taxon>
        <taxon>Pentapetalae</taxon>
        <taxon>rosids</taxon>
        <taxon>fabids</taxon>
        <taxon>Fabales</taxon>
        <taxon>Quillajaceae</taxon>
        <taxon>Quillaja</taxon>
    </lineage>
</organism>
<comment type="caution">
    <text evidence="4">The sequence shown here is derived from an EMBL/GenBank/DDBJ whole genome shotgun (WGS) entry which is preliminary data.</text>
</comment>
<evidence type="ECO:0000256" key="1">
    <source>
        <dbReference type="ARBA" id="ARBA00007843"/>
    </source>
</evidence>
<dbReference type="InterPro" id="IPR000782">
    <property type="entry name" value="FAS1_domain"/>
</dbReference>
<dbReference type="InterPro" id="IPR036378">
    <property type="entry name" value="FAS1_dom_sf"/>
</dbReference>
<keyword evidence="2" id="KW-1133">Transmembrane helix</keyword>
<keyword evidence="5" id="KW-1185">Reference proteome</keyword>
<reference evidence="4" key="1">
    <citation type="journal article" date="2023" name="Science">
        <title>Elucidation of the pathway for biosynthesis of saponin adjuvants from the soapbark tree.</title>
        <authorList>
            <person name="Reed J."/>
            <person name="Orme A."/>
            <person name="El-Demerdash A."/>
            <person name="Owen C."/>
            <person name="Martin L.B.B."/>
            <person name="Misra R.C."/>
            <person name="Kikuchi S."/>
            <person name="Rejzek M."/>
            <person name="Martin A.C."/>
            <person name="Harkess A."/>
            <person name="Leebens-Mack J."/>
            <person name="Louveau T."/>
            <person name="Stephenson M.J."/>
            <person name="Osbourn A."/>
        </authorList>
    </citation>
    <scope>NUCLEOTIDE SEQUENCE</scope>
    <source>
        <strain evidence="4">S10</strain>
    </source>
</reference>
<sequence length="191" mass="21487">MIRLVVMKNSIACVTMVVTICFVLVLLLTMLKLPEVSTRKRGIGSDLIIFKTRKVPNDDRLGKFGEMMIEMLPRDLAFTVFVPSEKAFSRDLGLRVNDSLNDTYAMVSRILGFSAVPRPLSSVNVPFGEQQLSYDSLSGFTLFISKDIDGRLVVNRIKSEIVDLRKKEIVIHIMDGVIMDADFEQSILPED</sequence>
<name>A0AAD7LTP0_QUISA</name>